<dbReference type="AlphaFoldDB" id="A0A2H0BE46"/>
<dbReference type="PIRSF" id="PIRSF001359">
    <property type="entry name" value="F_bP_aldolase_II"/>
    <property type="match status" value="1"/>
</dbReference>
<dbReference type="InterPro" id="IPR050246">
    <property type="entry name" value="Class_II_FBP_aldolase"/>
</dbReference>
<dbReference type="InterPro" id="IPR000771">
    <property type="entry name" value="FBA_II"/>
</dbReference>
<keyword evidence="2" id="KW-0479">Metal-binding</keyword>
<dbReference type="EMBL" id="PCST01000008">
    <property type="protein sequence ID" value="PIP55911.1"/>
    <property type="molecule type" value="Genomic_DNA"/>
</dbReference>
<sequence length="279" mass="30807">MDLITQIKKAEENNTAIGHFNISNMEMFWAVVDAVRELKLPAIIGLSEGEREFFGLRQIVLLVKDFRENEGLPIFTNADHTYSFELVKEAVDAGCDSVIFDGASLSNEENKSITKKCAEYAKEKSVLIEGELGYIGKSSKMLDGLPNGAEMTGVEESVDYVKETGVDLFAPAVGNIHGMLRGVQNPRLNIERIKDISSAVKVPLVLHGGSGLSNQDFVSAIKAGVRIIHISTEMRVAYRSSLDETLKNNLDELAPYRILKNSRDAVKDVVLARMRLFNS</sequence>
<dbReference type="InterPro" id="IPR013785">
    <property type="entry name" value="Aldolase_TIM"/>
</dbReference>
<dbReference type="CDD" id="cd00947">
    <property type="entry name" value="TBP_aldolase_IIB"/>
    <property type="match status" value="1"/>
</dbReference>
<dbReference type="PANTHER" id="PTHR30304">
    <property type="entry name" value="D-TAGATOSE-1,6-BISPHOSPHATE ALDOLASE"/>
    <property type="match status" value="1"/>
</dbReference>
<evidence type="ECO:0000256" key="1">
    <source>
        <dbReference type="PIRSR" id="PIRSR001359-1"/>
    </source>
</evidence>
<organism evidence="3 4">
    <name type="scientific">Candidatus Zambryskibacteria bacterium CG22_combo_CG10-13_8_21_14_all_42_17</name>
    <dbReference type="NCBI Taxonomy" id="1975118"/>
    <lineage>
        <taxon>Bacteria</taxon>
        <taxon>Candidatus Zambryskiibacteriota</taxon>
    </lineage>
</organism>
<dbReference type="GO" id="GO:0005975">
    <property type="term" value="P:carbohydrate metabolic process"/>
    <property type="evidence" value="ECO:0007669"/>
    <property type="project" value="InterPro"/>
</dbReference>
<reference evidence="3 4" key="1">
    <citation type="submission" date="2017-09" db="EMBL/GenBank/DDBJ databases">
        <title>Depth-based differentiation of microbial function through sediment-hosted aquifers and enrichment of novel symbionts in the deep terrestrial subsurface.</title>
        <authorList>
            <person name="Probst A.J."/>
            <person name="Ladd B."/>
            <person name="Jarett J.K."/>
            <person name="Geller-Mcgrath D.E."/>
            <person name="Sieber C.M."/>
            <person name="Emerson J.B."/>
            <person name="Anantharaman K."/>
            <person name="Thomas B.C."/>
            <person name="Malmstrom R."/>
            <person name="Stieglmeier M."/>
            <person name="Klingl A."/>
            <person name="Woyke T."/>
            <person name="Ryan C.M."/>
            <person name="Banfield J.F."/>
        </authorList>
    </citation>
    <scope>NUCLEOTIDE SEQUENCE [LARGE SCALE GENOMIC DNA]</scope>
    <source>
        <strain evidence="3">CG22_combo_CG10-13_8_21_14_all_42_17</strain>
    </source>
</reference>
<gene>
    <name evidence="3" type="ORF">COX06_00690</name>
</gene>
<evidence type="ECO:0000313" key="3">
    <source>
        <dbReference type="EMBL" id="PIP55911.1"/>
    </source>
</evidence>
<evidence type="ECO:0000313" key="4">
    <source>
        <dbReference type="Proteomes" id="UP000229794"/>
    </source>
</evidence>
<feature type="binding site" evidence="2">
    <location>
        <position position="207"/>
    </location>
    <ligand>
        <name>Zn(2+)</name>
        <dbReference type="ChEBI" id="CHEBI:29105"/>
        <label>1</label>
        <note>catalytic</note>
    </ligand>
</feature>
<name>A0A2H0BE46_9BACT</name>
<dbReference type="Pfam" id="PF01116">
    <property type="entry name" value="F_bP_aldolase"/>
    <property type="match status" value="1"/>
</dbReference>
<feature type="binding site" evidence="2">
    <location>
        <position position="131"/>
    </location>
    <ligand>
        <name>Zn(2+)</name>
        <dbReference type="ChEBI" id="CHEBI:29105"/>
        <label>2</label>
    </ligand>
</feature>
<accession>A0A2H0BE46</accession>
<comment type="caution">
    <text evidence="3">The sequence shown here is derived from an EMBL/GenBank/DDBJ whole genome shotgun (WGS) entry which is preliminary data.</text>
</comment>
<protein>
    <submittedName>
        <fullName evidence="3">Tagatose-bisphosphate aldolase</fullName>
    </submittedName>
</protein>
<dbReference type="GO" id="GO:0016832">
    <property type="term" value="F:aldehyde-lyase activity"/>
    <property type="evidence" value="ECO:0007669"/>
    <property type="project" value="InterPro"/>
</dbReference>
<dbReference type="Proteomes" id="UP000229794">
    <property type="component" value="Unassembled WGS sequence"/>
</dbReference>
<feature type="binding site" evidence="2">
    <location>
        <position position="80"/>
    </location>
    <ligand>
        <name>Zn(2+)</name>
        <dbReference type="ChEBI" id="CHEBI:29105"/>
        <label>1</label>
        <note>catalytic</note>
    </ligand>
</feature>
<comment type="cofactor">
    <cofactor evidence="2">
        <name>Zn(2+)</name>
        <dbReference type="ChEBI" id="CHEBI:29105"/>
    </cofactor>
    <text evidence="2">Binds 2 Zn(2+) ions per subunit. One is catalytic and the other provides a structural contribution.</text>
</comment>
<dbReference type="Gene3D" id="3.20.20.70">
    <property type="entry name" value="Aldolase class I"/>
    <property type="match status" value="1"/>
</dbReference>
<feature type="binding site" evidence="2">
    <location>
        <position position="101"/>
    </location>
    <ligand>
        <name>Zn(2+)</name>
        <dbReference type="ChEBI" id="CHEBI:29105"/>
        <label>2</label>
    </ligand>
</feature>
<proteinExistence type="predicted"/>
<feature type="binding site" evidence="2">
    <location>
        <position position="177"/>
    </location>
    <ligand>
        <name>Zn(2+)</name>
        <dbReference type="ChEBI" id="CHEBI:29105"/>
        <label>1</label>
        <note>catalytic</note>
    </ligand>
</feature>
<evidence type="ECO:0000256" key="2">
    <source>
        <dbReference type="PIRSR" id="PIRSR001359-3"/>
    </source>
</evidence>
<dbReference type="GO" id="GO:0008270">
    <property type="term" value="F:zinc ion binding"/>
    <property type="evidence" value="ECO:0007669"/>
    <property type="project" value="InterPro"/>
</dbReference>
<feature type="active site" description="Proton donor" evidence="1">
    <location>
        <position position="79"/>
    </location>
</feature>
<dbReference type="PANTHER" id="PTHR30304:SF0">
    <property type="entry name" value="D-TAGATOSE-1,6-BISPHOSPHATE ALDOLASE SUBUNIT GATY-RELATED"/>
    <property type="match status" value="1"/>
</dbReference>
<dbReference type="SUPFAM" id="SSF51569">
    <property type="entry name" value="Aldolase"/>
    <property type="match status" value="1"/>
</dbReference>
<keyword evidence="2" id="KW-0862">Zinc</keyword>